<proteinExistence type="predicted"/>
<dbReference type="AlphaFoldDB" id="A0A161R4G3"/>
<evidence type="ECO:0008006" key="3">
    <source>
        <dbReference type="Google" id="ProtNLM"/>
    </source>
</evidence>
<dbReference type="Proteomes" id="UP000075787">
    <property type="component" value="Unassembled WGS sequence"/>
</dbReference>
<comment type="caution">
    <text evidence="1">The sequence shown here is derived from an EMBL/GenBank/DDBJ whole genome shotgun (WGS) entry which is preliminary data.</text>
</comment>
<dbReference type="InterPro" id="IPR039498">
    <property type="entry name" value="NTP_transf_5"/>
</dbReference>
<accession>A0A161R4G3</accession>
<dbReference type="Pfam" id="PF14907">
    <property type="entry name" value="NTP_transf_5"/>
    <property type="match status" value="1"/>
</dbReference>
<sequence>MTESGIDPGLAALAVAVAQGIGGPVAAAARPVDLGPGGPLGDWTETARLIARHRVQGLASPTLLKVSGGAMPVDLKTSLIRATMLAVQAQRKQMDLLLRVLTALQQHGIRAIALKGAMLGHRFMARPELRLSNDLDVLVDPQRIDEAEAVIAGFGYARHLPPASWRPAWVAHYRKWRKDSAFLPQDGGPMIECHWRIFDNHKLLPFDFEMLWRGRHVEVVNDVEIPMVGNLQQLVYLAVHGAYHAWFRLKWVADFAAVFCATPPEDRRAAAALAREQGVGPVFDHALSLAHRLFAIPLTAEETDRVARAPRREALDGFALEALHHHDASAVGLAVDRRFALRMVLHSYRLRREPGFLAAQIIMDLNFPGGLESSGLGDRWLWLYPAVRGWRSARHHIAHRLGRQARA</sequence>
<reference evidence="1 2" key="1">
    <citation type="submission" date="2015-12" db="EMBL/GenBank/DDBJ databases">
        <title>Genome sequence of Tistrella mobilis MCCC 1A02139.</title>
        <authorList>
            <person name="Lu L."/>
            <person name="Lai Q."/>
            <person name="Shao Z."/>
            <person name="Qian P."/>
        </authorList>
    </citation>
    <scope>NUCLEOTIDE SEQUENCE [LARGE SCALE GENOMIC DNA]</scope>
    <source>
        <strain evidence="1 2">MCCC 1A02139</strain>
    </source>
</reference>
<dbReference type="GeneID" id="97239704"/>
<dbReference type="OrthoDB" id="9773927at2"/>
<organism evidence="1 2">
    <name type="scientific">Tistrella mobilis</name>
    <dbReference type="NCBI Taxonomy" id="171437"/>
    <lineage>
        <taxon>Bacteria</taxon>
        <taxon>Pseudomonadati</taxon>
        <taxon>Pseudomonadota</taxon>
        <taxon>Alphaproteobacteria</taxon>
        <taxon>Geminicoccales</taxon>
        <taxon>Geminicoccaceae</taxon>
        <taxon>Tistrella</taxon>
    </lineage>
</organism>
<gene>
    <name evidence="1" type="ORF">AUP44_04125</name>
</gene>
<evidence type="ECO:0000313" key="1">
    <source>
        <dbReference type="EMBL" id="KYO53171.1"/>
    </source>
</evidence>
<name>A0A161R4G3_9PROT</name>
<dbReference type="EMBL" id="LPZR01000124">
    <property type="protein sequence ID" value="KYO53171.1"/>
    <property type="molecule type" value="Genomic_DNA"/>
</dbReference>
<dbReference type="RefSeq" id="WP_062763758.1">
    <property type="nucleotide sequence ID" value="NZ_CP121043.1"/>
</dbReference>
<evidence type="ECO:0000313" key="2">
    <source>
        <dbReference type="Proteomes" id="UP000075787"/>
    </source>
</evidence>
<protein>
    <recommendedName>
        <fullName evidence="3">Nucleotidyltransferase family protein</fullName>
    </recommendedName>
</protein>